<keyword evidence="3" id="KW-1015">Disulfide bond</keyword>
<evidence type="ECO:0000256" key="1">
    <source>
        <dbReference type="ARBA" id="ARBA00008871"/>
    </source>
</evidence>
<accession>A0ABD1CTV5</accession>
<sequence>MRNLGNDDPEAALSKIRSSCVTADWINAFNAMKQLGSDGVILWGSSYDLDTEEECKDFKSYMDNTLGPILLSLQTRYFVETASTGPKQRIKPECNKDGKAGAGRDKSAFIQTSGIFSEGLAKRSRYEKMNNSSREPGEAMRRPVLRSEIKVDPEEERKRICDLFGEPDEEEGLLSSEGVKKYDANMPVKLDNLDYKIKPNAAGLLKVEVKVELLKQEPELSTAR</sequence>
<dbReference type="Pfam" id="PF01630">
    <property type="entry name" value="Glyco_hydro_56"/>
    <property type="match status" value="1"/>
</dbReference>
<dbReference type="EMBL" id="JBEHCU010009656">
    <property type="protein sequence ID" value="KAL1379487.1"/>
    <property type="molecule type" value="Genomic_DNA"/>
</dbReference>
<evidence type="ECO:0000256" key="4">
    <source>
        <dbReference type="SAM" id="MobiDB-lite"/>
    </source>
</evidence>
<dbReference type="InterPro" id="IPR018155">
    <property type="entry name" value="Hyaluronidase"/>
</dbReference>
<dbReference type="Proteomes" id="UP001562425">
    <property type="component" value="Unassembled WGS sequence"/>
</dbReference>
<keyword evidence="2" id="KW-0732">Signal</keyword>
<proteinExistence type="inferred from homology"/>
<evidence type="ECO:0000256" key="2">
    <source>
        <dbReference type="ARBA" id="ARBA00022729"/>
    </source>
</evidence>
<feature type="compositionally biased region" description="Basic and acidic residues" evidence="4">
    <location>
        <begin position="135"/>
        <end position="147"/>
    </location>
</feature>
<evidence type="ECO:0000256" key="3">
    <source>
        <dbReference type="ARBA" id="ARBA00023157"/>
    </source>
</evidence>
<dbReference type="InterPro" id="IPR013785">
    <property type="entry name" value="Aldolase_TIM"/>
</dbReference>
<feature type="region of interest" description="Disordered" evidence="4">
    <location>
        <begin position="126"/>
        <end position="147"/>
    </location>
</feature>
<gene>
    <name evidence="5" type="ORF">pipiens_003785</name>
</gene>
<evidence type="ECO:0000313" key="5">
    <source>
        <dbReference type="EMBL" id="KAL1379487.1"/>
    </source>
</evidence>
<name>A0ABD1CTV5_CULPP</name>
<protein>
    <recommendedName>
        <fullName evidence="7">Hyaluronoglucosaminidase</fullName>
    </recommendedName>
</protein>
<comment type="caution">
    <text evidence="5">The sequence shown here is derived from an EMBL/GenBank/DDBJ whole genome shotgun (WGS) entry which is preliminary data.</text>
</comment>
<dbReference type="SUPFAM" id="SSF51445">
    <property type="entry name" value="(Trans)glycosidases"/>
    <property type="match status" value="1"/>
</dbReference>
<dbReference type="Gene3D" id="3.20.20.70">
    <property type="entry name" value="Aldolase class I"/>
    <property type="match status" value="1"/>
</dbReference>
<evidence type="ECO:0000313" key="6">
    <source>
        <dbReference type="Proteomes" id="UP001562425"/>
    </source>
</evidence>
<keyword evidence="6" id="KW-1185">Reference proteome</keyword>
<evidence type="ECO:0008006" key="7">
    <source>
        <dbReference type="Google" id="ProtNLM"/>
    </source>
</evidence>
<comment type="similarity">
    <text evidence="1">Belongs to the glycosyl hydrolase 56 family.</text>
</comment>
<dbReference type="AlphaFoldDB" id="A0ABD1CTV5"/>
<organism evidence="5 6">
    <name type="scientific">Culex pipiens pipiens</name>
    <name type="common">Northern house mosquito</name>
    <dbReference type="NCBI Taxonomy" id="38569"/>
    <lineage>
        <taxon>Eukaryota</taxon>
        <taxon>Metazoa</taxon>
        <taxon>Ecdysozoa</taxon>
        <taxon>Arthropoda</taxon>
        <taxon>Hexapoda</taxon>
        <taxon>Insecta</taxon>
        <taxon>Pterygota</taxon>
        <taxon>Neoptera</taxon>
        <taxon>Endopterygota</taxon>
        <taxon>Diptera</taxon>
        <taxon>Nematocera</taxon>
        <taxon>Culicoidea</taxon>
        <taxon>Culicidae</taxon>
        <taxon>Culicinae</taxon>
        <taxon>Culicini</taxon>
        <taxon>Culex</taxon>
        <taxon>Culex</taxon>
    </lineage>
</organism>
<reference evidence="5 6" key="1">
    <citation type="submission" date="2024-05" db="EMBL/GenBank/DDBJ databases">
        <title>Culex pipiens pipiens assembly and annotation.</title>
        <authorList>
            <person name="Alout H."/>
            <person name="Durand T."/>
        </authorList>
    </citation>
    <scope>NUCLEOTIDE SEQUENCE [LARGE SCALE GENOMIC DNA]</scope>
    <source>
        <strain evidence="5">HA-2024</strain>
        <tissue evidence="5">Whole body</tissue>
    </source>
</reference>
<dbReference type="InterPro" id="IPR017853">
    <property type="entry name" value="GH"/>
</dbReference>